<comment type="caution">
    <text evidence="6">The sequence shown here is derived from an EMBL/GenBank/DDBJ whole genome shotgun (WGS) entry which is preliminary data.</text>
</comment>
<dbReference type="Gene3D" id="3.30.9.10">
    <property type="entry name" value="D-Amino Acid Oxidase, subunit A, domain 2"/>
    <property type="match status" value="1"/>
</dbReference>
<dbReference type="PANTHER" id="PTHR10961:SF7">
    <property type="entry name" value="FAD DEPENDENT OXIDOREDUCTASE DOMAIN-CONTAINING PROTEIN"/>
    <property type="match status" value="1"/>
</dbReference>
<dbReference type="EMBL" id="VWPH01000004">
    <property type="protein sequence ID" value="KAA5835297.1"/>
    <property type="molecule type" value="Genomic_DNA"/>
</dbReference>
<dbReference type="GO" id="GO:0008115">
    <property type="term" value="F:sarcosine oxidase activity"/>
    <property type="evidence" value="ECO:0007669"/>
    <property type="project" value="TreeGrafter"/>
</dbReference>
<protein>
    <submittedName>
        <fullName evidence="6">FAD-dependent oxidoreductase</fullName>
    </submittedName>
</protein>
<keyword evidence="7" id="KW-1185">Reference proteome</keyword>
<evidence type="ECO:0000256" key="3">
    <source>
        <dbReference type="ARBA" id="ARBA00022827"/>
    </source>
</evidence>
<dbReference type="InterPro" id="IPR045170">
    <property type="entry name" value="MTOX"/>
</dbReference>
<dbReference type="InterPro" id="IPR036188">
    <property type="entry name" value="FAD/NAD-bd_sf"/>
</dbReference>
<dbReference type="Pfam" id="PF01266">
    <property type="entry name" value="DAO"/>
    <property type="match status" value="1"/>
</dbReference>
<organism evidence="6 7">
    <name type="scientific">Saccharopolyspora hirsuta</name>
    <dbReference type="NCBI Taxonomy" id="1837"/>
    <lineage>
        <taxon>Bacteria</taxon>
        <taxon>Bacillati</taxon>
        <taxon>Actinomycetota</taxon>
        <taxon>Actinomycetes</taxon>
        <taxon>Pseudonocardiales</taxon>
        <taxon>Pseudonocardiaceae</taxon>
        <taxon>Saccharopolyspora</taxon>
    </lineage>
</organism>
<dbReference type="GO" id="GO:0050660">
    <property type="term" value="F:flavin adenine dinucleotide binding"/>
    <property type="evidence" value="ECO:0007669"/>
    <property type="project" value="InterPro"/>
</dbReference>
<proteinExistence type="predicted"/>
<reference evidence="6 7" key="1">
    <citation type="submission" date="2019-09" db="EMBL/GenBank/DDBJ databases">
        <title>Draft genome sequence of the thermophilic Saccharopolyspora hirsuta VKM Ac-666T.</title>
        <authorList>
            <person name="Lobastova T.G."/>
            <person name="Fokina V."/>
            <person name="Bragin E.Y."/>
            <person name="Shtratnikova V.Y."/>
            <person name="Starodumova I.P."/>
            <person name="Tarlachkov S.V."/>
            <person name="Donova M.V."/>
        </authorList>
    </citation>
    <scope>NUCLEOTIDE SEQUENCE [LARGE SCALE GENOMIC DNA]</scope>
    <source>
        <strain evidence="6 7">VKM Ac-666</strain>
    </source>
</reference>
<dbReference type="SUPFAM" id="SSF51905">
    <property type="entry name" value="FAD/NAD(P)-binding domain"/>
    <property type="match status" value="1"/>
</dbReference>
<comment type="cofactor">
    <cofactor evidence="1">
        <name>FAD</name>
        <dbReference type="ChEBI" id="CHEBI:57692"/>
    </cofactor>
</comment>
<dbReference type="AlphaFoldDB" id="A0A5M7C489"/>
<name>A0A5M7C489_SACHI</name>
<dbReference type="Gene3D" id="3.50.50.60">
    <property type="entry name" value="FAD/NAD(P)-binding domain"/>
    <property type="match status" value="1"/>
</dbReference>
<keyword evidence="2" id="KW-0285">Flavoprotein</keyword>
<evidence type="ECO:0000256" key="2">
    <source>
        <dbReference type="ARBA" id="ARBA00022630"/>
    </source>
</evidence>
<dbReference type="PANTHER" id="PTHR10961">
    <property type="entry name" value="PEROXISOMAL SARCOSINE OXIDASE"/>
    <property type="match status" value="1"/>
</dbReference>
<evidence type="ECO:0000313" key="7">
    <source>
        <dbReference type="Proteomes" id="UP000323946"/>
    </source>
</evidence>
<feature type="domain" description="FAD dependent oxidoreductase" evidence="5">
    <location>
        <begin position="22"/>
        <end position="375"/>
    </location>
</feature>
<evidence type="ECO:0000313" key="6">
    <source>
        <dbReference type="EMBL" id="KAA5835297.1"/>
    </source>
</evidence>
<evidence type="ECO:0000259" key="5">
    <source>
        <dbReference type="Pfam" id="PF01266"/>
    </source>
</evidence>
<dbReference type="InterPro" id="IPR006076">
    <property type="entry name" value="FAD-dep_OxRdtase"/>
</dbReference>
<dbReference type="OrthoDB" id="9806452at2"/>
<keyword evidence="3" id="KW-0274">FAD</keyword>
<dbReference type="Proteomes" id="UP000323946">
    <property type="component" value="Unassembled WGS sequence"/>
</dbReference>
<evidence type="ECO:0000256" key="4">
    <source>
        <dbReference type="ARBA" id="ARBA00023002"/>
    </source>
</evidence>
<sequence>MVAVQPTSNSWSRALPPLTSQYAVIGAGLAGSATAWQLASRGHEVVLLEQATPAHRGGSSHGSARILRYAYADHLYARMMVRARPLWDEVERSAGRELITPTGALDFGAQHQPEHMARVLDDLGVEHELLSAGRATERWPGFRFDTPVLWHPGAGVIHAQAAVEAMVGLAAGHGARLETGWQVASAARERSGYRLVSASGAVVEAERVVVCAGGWLPDLLGELALPAGFRSAMPPLIVRQEQAYHFPYRTGGSAAAWPSFIFKDEHIQVYGLPGGEDADFRGQKVAEFNGGKVLPSAAHQDQLVDPANRRRVTSCVQDNVPGLEPDPYAETTCLFTSTPDENFVLDRADGITVVSPCSGHGAKFAPLVGVLAADLASAADPAAVPAEFRVSG</sequence>
<accession>A0A5M7C489</accession>
<keyword evidence="4" id="KW-0560">Oxidoreductase</keyword>
<dbReference type="SUPFAM" id="SSF54373">
    <property type="entry name" value="FAD-linked reductases, C-terminal domain"/>
    <property type="match status" value="1"/>
</dbReference>
<gene>
    <name evidence="6" type="ORF">F1721_10345</name>
</gene>
<evidence type="ECO:0000256" key="1">
    <source>
        <dbReference type="ARBA" id="ARBA00001974"/>
    </source>
</evidence>